<proteinExistence type="predicted"/>
<gene>
    <name evidence="2" type="ORF">N656DRAFT_84025</name>
</gene>
<evidence type="ECO:0000313" key="3">
    <source>
        <dbReference type="Proteomes" id="UP001302812"/>
    </source>
</evidence>
<dbReference type="RefSeq" id="XP_064670512.1">
    <property type="nucleotide sequence ID" value="XM_064818932.1"/>
</dbReference>
<dbReference type="GeneID" id="89943058"/>
<evidence type="ECO:0000313" key="2">
    <source>
        <dbReference type="EMBL" id="KAK4112942.1"/>
    </source>
</evidence>
<keyword evidence="3" id="KW-1185">Reference proteome</keyword>
<organism evidence="2 3">
    <name type="scientific">Canariomyces notabilis</name>
    <dbReference type="NCBI Taxonomy" id="2074819"/>
    <lineage>
        <taxon>Eukaryota</taxon>
        <taxon>Fungi</taxon>
        <taxon>Dikarya</taxon>
        <taxon>Ascomycota</taxon>
        <taxon>Pezizomycotina</taxon>
        <taxon>Sordariomycetes</taxon>
        <taxon>Sordariomycetidae</taxon>
        <taxon>Sordariales</taxon>
        <taxon>Chaetomiaceae</taxon>
        <taxon>Canariomyces</taxon>
    </lineage>
</organism>
<accession>A0AAN6YSZ0</accession>
<dbReference type="EMBL" id="MU853341">
    <property type="protein sequence ID" value="KAK4112942.1"/>
    <property type="molecule type" value="Genomic_DNA"/>
</dbReference>
<reference evidence="2" key="1">
    <citation type="journal article" date="2023" name="Mol. Phylogenet. Evol.">
        <title>Genome-scale phylogeny and comparative genomics of the fungal order Sordariales.</title>
        <authorList>
            <person name="Hensen N."/>
            <person name="Bonometti L."/>
            <person name="Westerberg I."/>
            <person name="Brannstrom I.O."/>
            <person name="Guillou S."/>
            <person name="Cros-Aarteil S."/>
            <person name="Calhoun S."/>
            <person name="Haridas S."/>
            <person name="Kuo A."/>
            <person name="Mondo S."/>
            <person name="Pangilinan J."/>
            <person name="Riley R."/>
            <person name="LaButti K."/>
            <person name="Andreopoulos B."/>
            <person name="Lipzen A."/>
            <person name="Chen C."/>
            <person name="Yan M."/>
            <person name="Daum C."/>
            <person name="Ng V."/>
            <person name="Clum A."/>
            <person name="Steindorff A."/>
            <person name="Ohm R.A."/>
            <person name="Martin F."/>
            <person name="Silar P."/>
            <person name="Natvig D.O."/>
            <person name="Lalanne C."/>
            <person name="Gautier V."/>
            <person name="Ament-Velasquez S.L."/>
            <person name="Kruys A."/>
            <person name="Hutchinson M.I."/>
            <person name="Powell A.J."/>
            <person name="Barry K."/>
            <person name="Miller A.N."/>
            <person name="Grigoriev I.V."/>
            <person name="Debuchy R."/>
            <person name="Gladieux P."/>
            <person name="Hiltunen Thoren M."/>
            <person name="Johannesson H."/>
        </authorList>
    </citation>
    <scope>NUCLEOTIDE SEQUENCE</scope>
    <source>
        <strain evidence="2">CBS 508.74</strain>
    </source>
</reference>
<dbReference type="AlphaFoldDB" id="A0AAN6YSZ0"/>
<protein>
    <submittedName>
        <fullName evidence="2">Uncharacterized protein</fullName>
    </submittedName>
</protein>
<sequence>MAAHWARDPVTGYYQAMLSQSGGHGHHFRQGVHGVLRDVYCDPCLQVMDNMHAQLDEAIESLENLTLDETEVWEDPPMPNLTVGEITDPAVGTEARYTLQWEQWLKSPKVGVYTPAITPHAQTPWWGNNRTHYGLLQPQEQARLERPAFAAQFARDGTYPPGRSRFAQQVRSPRPRSPLPMSRPVRYARSCSQDIYDDPEYEPEFWARNLRPGNIWTDPPRFPVRDQDNVSPRTVLEPQAHNWNRGVSQIGRSGQSFYQPVYQAVSGRRENLNSLMNWDQYQSTPYFLYY</sequence>
<evidence type="ECO:0000256" key="1">
    <source>
        <dbReference type="SAM" id="MobiDB-lite"/>
    </source>
</evidence>
<name>A0AAN6YSZ0_9PEZI</name>
<feature type="region of interest" description="Disordered" evidence="1">
    <location>
        <begin position="155"/>
        <end position="184"/>
    </location>
</feature>
<dbReference type="Proteomes" id="UP001302812">
    <property type="component" value="Unassembled WGS sequence"/>
</dbReference>
<comment type="caution">
    <text evidence="2">The sequence shown here is derived from an EMBL/GenBank/DDBJ whole genome shotgun (WGS) entry which is preliminary data.</text>
</comment>
<reference evidence="2" key="2">
    <citation type="submission" date="2023-05" db="EMBL/GenBank/DDBJ databases">
        <authorList>
            <consortium name="Lawrence Berkeley National Laboratory"/>
            <person name="Steindorff A."/>
            <person name="Hensen N."/>
            <person name="Bonometti L."/>
            <person name="Westerberg I."/>
            <person name="Brannstrom I.O."/>
            <person name="Guillou S."/>
            <person name="Cros-Aarteil S."/>
            <person name="Calhoun S."/>
            <person name="Haridas S."/>
            <person name="Kuo A."/>
            <person name="Mondo S."/>
            <person name="Pangilinan J."/>
            <person name="Riley R."/>
            <person name="Labutti K."/>
            <person name="Andreopoulos B."/>
            <person name="Lipzen A."/>
            <person name="Chen C."/>
            <person name="Yanf M."/>
            <person name="Daum C."/>
            <person name="Ng V."/>
            <person name="Clum A."/>
            <person name="Ohm R."/>
            <person name="Martin F."/>
            <person name="Silar P."/>
            <person name="Natvig D."/>
            <person name="Lalanne C."/>
            <person name="Gautier V."/>
            <person name="Ament-Velasquez S.L."/>
            <person name="Kruys A."/>
            <person name="Hutchinson M.I."/>
            <person name="Powell A.J."/>
            <person name="Barry K."/>
            <person name="Miller A.N."/>
            <person name="Grigoriev I.V."/>
            <person name="Debuchy R."/>
            <person name="Gladieux P."/>
            <person name="Thoren M.H."/>
            <person name="Johannesson H."/>
        </authorList>
    </citation>
    <scope>NUCLEOTIDE SEQUENCE</scope>
    <source>
        <strain evidence="2">CBS 508.74</strain>
    </source>
</reference>